<dbReference type="PANTHER" id="PTHR47657">
    <property type="entry name" value="STEROL REGULATORY ELEMENT-BINDING PROTEIN ECM22"/>
    <property type="match status" value="1"/>
</dbReference>
<proteinExistence type="predicted"/>
<feature type="transmembrane region" description="Helical" evidence="2">
    <location>
        <begin position="692"/>
        <end position="710"/>
    </location>
</feature>
<dbReference type="InterPro" id="IPR036864">
    <property type="entry name" value="Zn2-C6_fun-type_DNA-bd_sf"/>
</dbReference>
<dbReference type="PANTHER" id="PTHR47657:SF7">
    <property type="entry name" value="STEROL REGULATORY ELEMENT-BINDING PROTEIN ECM22"/>
    <property type="match status" value="1"/>
</dbReference>
<feature type="compositionally biased region" description="Basic residues" evidence="1">
    <location>
        <begin position="17"/>
        <end position="26"/>
    </location>
</feature>
<dbReference type="Pfam" id="PF00172">
    <property type="entry name" value="Zn_clus"/>
    <property type="match status" value="1"/>
</dbReference>
<dbReference type="InterPro" id="IPR001138">
    <property type="entry name" value="Zn2Cys6_DnaBD"/>
</dbReference>
<evidence type="ECO:0000259" key="3">
    <source>
        <dbReference type="PROSITE" id="PS50048"/>
    </source>
</evidence>
<feature type="compositionally biased region" description="Polar residues" evidence="1">
    <location>
        <begin position="314"/>
        <end position="324"/>
    </location>
</feature>
<dbReference type="PROSITE" id="PS50048">
    <property type="entry name" value="ZN2_CY6_FUNGAL_2"/>
    <property type="match status" value="1"/>
</dbReference>
<comment type="caution">
    <text evidence="4">The sequence shown here is derived from an EMBL/GenBank/DDBJ whole genome shotgun (WGS) entry which is preliminary data.</text>
</comment>
<evidence type="ECO:0000256" key="1">
    <source>
        <dbReference type="SAM" id="MobiDB-lite"/>
    </source>
</evidence>
<feature type="region of interest" description="Disordered" evidence="1">
    <location>
        <begin position="189"/>
        <end position="219"/>
    </location>
</feature>
<feature type="region of interest" description="Disordered" evidence="1">
    <location>
        <begin position="1"/>
        <end position="34"/>
    </location>
</feature>
<feature type="region of interest" description="Disordered" evidence="1">
    <location>
        <begin position="72"/>
        <end position="97"/>
    </location>
</feature>
<accession>M3K502</accession>
<dbReference type="OrthoDB" id="25921at2759"/>
<feature type="domain" description="Zn(2)-C6 fungal-type" evidence="3">
    <location>
        <begin position="30"/>
        <end position="60"/>
    </location>
</feature>
<dbReference type="EMBL" id="AOGT01000470">
    <property type="protein sequence ID" value="EMG49844.1"/>
    <property type="molecule type" value="Genomic_DNA"/>
</dbReference>
<reference evidence="4 5" key="1">
    <citation type="submission" date="2013-02" db="EMBL/GenBank/DDBJ databases">
        <title>Genome sequence of Candida maltosa Xu316, a potential industrial strain for xylitol and ethanol production.</title>
        <authorList>
            <person name="Yu J."/>
            <person name="Wang Q."/>
            <person name="Geng X."/>
            <person name="Bao W."/>
            <person name="He P."/>
            <person name="Cai J."/>
        </authorList>
    </citation>
    <scope>NUCLEOTIDE SEQUENCE [LARGE SCALE GENOMIC DNA]</scope>
    <source>
        <strain evidence="5">Xu316</strain>
    </source>
</reference>
<dbReference type="Gene3D" id="4.10.240.10">
    <property type="entry name" value="Zn(2)-C6 fungal-type DNA-binding domain"/>
    <property type="match status" value="1"/>
</dbReference>
<dbReference type="HOGENOM" id="CLU_009505_1_0_1"/>
<dbReference type="eggNOG" id="ENOG502R6NR">
    <property type="taxonomic scope" value="Eukaryota"/>
</dbReference>
<dbReference type="OMA" id="RCGYLDF"/>
<evidence type="ECO:0000313" key="5">
    <source>
        <dbReference type="Proteomes" id="UP000011777"/>
    </source>
</evidence>
<keyword evidence="2" id="KW-1133">Transmembrane helix</keyword>
<keyword evidence="2" id="KW-0472">Membrane</keyword>
<feature type="compositionally biased region" description="Polar residues" evidence="1">
    <location>
        <begin position="133"/>
        <end position="153"/>
    </location>
</feature>
<gene>
    <name evidence="4" type="ORF">G210_5312</name>
</gene>
<organism evidence="4 5">
    <name type="scientific">Candida maltosa (strain Xu316)</name>
    <name type="common">Yeast</name>
    <dbReference type="NCBI Taxonomy" id="1245528"/>
    <lineage>
        <taxon>Eukaryota</taxon>
        <taxon>Fungi</taxon>
        <taxon>Dikarya</taxon>
        <taxon>Ascomycota</taxon>
        <taxon>Saccharomycotina</taxon>
        <taxon>Pichiomycetes</taxon>
        <taxon>Debaryomycetaceae</taxon>
        <taxon>Candida/Lodderomyces clade</taxon>
        <taxon>Candida</taxon>
    </lineage>
</organism>
<dbReference type="GO" id="GO:0000981">
    <property type="term" value="F:DNA-binding transcription factor activity, RNA polymerase II-specific"/>
    <property type="evidence" value="ECO:0007669"/>
    <property type="project" value="InterPro"/>
</dbReference>
<protein>
    <recommendedName>
        <fullName evidence="3">Zn(2)-C6 fungal-type domain-containing protein</fullName>
    </recommendedName>
</protein>
<keyword evidence="5" id="KW-1185">Reference proteome</keyword>
<sequence length="942" mass="108912">MSQHLSEINKSNNIQKKERKTRRTHKNSRDCPNCKSKRIKCSEELPSCHNCIKKNYRCGYLDFPEEKLEALRKKNSKRSTEQAHNLGDANQIDNNQDRPQALGYSIQHLQQHQQHQSFSAEPSVAPPPPHHQVSYQNTLPSDTNEISSIQNNHMGPFPFESRQFEYQDQNHMLPTTQHNISSSPSITSFIGNNNAGATSTKPLSLQSSPSSESPNNSNQLMANFIPISIPNESQTISPPDIFQEVPQDRIQYFVDFPSASNDLRVSVYKDSIKKISHEHDEFDLPTYSSESSCDKPSADNQPSYHHHHPHMANQVPNYSSFNPNTDHDIGYESQSSEDFSHSRKYFADHFGMVIPKHSNEADIHNTNDLTNSSNVIHGEPLPNASRSKISFKLLKYPQQFSNSNVKDFYKNNAELLNHTLLKPKLTWTREDDKLLWNSIFGAAISFPFPYFSFFMDRSLNVILKVCNKSLISGSNVTCFTQEIFDILVKKSFTYYGRLVKDIRESIAQYVENSTIISWLAYWSLFIHTNSTVKVSNLILTGSASLLWNSLNEYNSLPEVHPTLAFITRAIKTEVLSTVIPDYNFDVVRQLYQDFINFKKFILYNQELTTKNNGYILKSFVDLENFLKHLIEERYPQMVKINEEYKKKYNVSSDNIHFISPEDTFAMIVDWFNVIPSHALSVGKSMTPLKRTFYLFFAALGMSLAGVFPMLRSVFLVDPWNMVYPTTDFDTAAFEFSPNDVSSIEQFQYLSHLSKKLLRMINFFKNRRLLLLYYLKSQKFTEPHIEQVSSNGSSKGIIYIKPEKIQFEEVMVTDFGVNNIINIYNYPAITKFYQQPEFDAKVFKRTIDKENHDQKVRIQKFRSKYEIKNGKTNSLEYMNNNSQLHDFDYERGMFSYDYNIDPAIKALGEVHDRENTTIQSITSIKQEVSNFEHSQKEIANCLH</sequence>
<dbReference type="SUPFAM" id="SSF57701">
    <property type="entry name" value="Zn2/Cys6 DNA-binding domain"/>
    <property type="match status" value="1"/>
</dbReference>
<dbReference type="SMART" id="SM00066">
    <property type="entry name" value="GAL4"/>
    <property type="match status" value="1"/>
</dbReference>
<dbReference type="GO" id="GO:0008270">
    <property type="term" value="F:zinc ion binding"/>
    <property type="evidence" value="ECO:0007669"/>
    <property type="project" value="InterPro"/>
</dbReference>
<keyword evidence="2" id="KW-0812">Transmembrane</keyword>
<name>M3K502_CANMX</name>
<feature type="region of interest" description="Disordered" evidence="1">
    <location>
        <begin position="109"/>
        <end position="158"/>
    </location>
</feature>
<evidence type="ECO:0000256" key="2">
    <source>
        <dbReference type="SAM" id="Phobius"/>
    </source>
</evidence>
<feature type="region of interest" description="Disordered" evidence="1">
    <location>
        <begin position="283"/>
        <end position="334"/>
    </location>
</feature>
<dbReference type="Proteomes" id="UP000011777">
    <property type="component" value="Unassembled WGS sequence"/>
</dbReference>
<dbReference type="CDD" id="cd00067">
    <property type="entry name" value="GAL4"/>
    <property type="match status" value="1"/>
</dbReference>
<dbReference type="AlphaFoldDB" id="M3K502"/>
<feature type="compositionally biased region" description="Polar residues" evidence="1">
    <location>
        <begin position="189"/>
        <end position="201"/>
    </location>
</feature>
<dbReference type="STRING" id="1245528.M3K502"/>
<feature type="compositionally biased region" description="Low complexity" evidence="1">
    <location>
        <begin position="202"/>
        <end position="219"/>
    </location>
</feature>
<evidence type="ECO:0000313" key="4">
    <source>
        <dbReference type="EMBL" id="EMG49844.1"/>
    </source>
</evidence>
<dbReference type="InterPro" id="IPR052400">
    <property type="entry name" value="Zn2-C6_fungal_TF"/>
</dbReference>
<feature type="compositionally biased region" description="Polar residues" evidence="1">
    <location>
        <begin position="1"/>
        <end position="14"/>
    </location>
</feature>